<dbReference type="Pfam" id="PF08241">
    <property type="entry name" value="Methyltransf_11"/>
    <property type="match status" value="1"/>
</dbReference>
<dbReference type="Gene3D" id="3.40.50.150">
    <property type="entry name" value="Vaccinia Virus protein VP39"/>
    <property type="match status" value="1"/>
</dbReference>
<evidence type="ECO:0000259" key="1">
    <source>
        <dbReference type="Pfam" id="PF08241"/>
    </source>
</evidence>
<protein>
    <submittedName>
        <fullName evidence="2">Methyltransferase domain-containing protein</fullName>
    </submittedName>
</protein>
<dbReference type="CDD" id="cd02440">
    <property type="entry name" value="AdoMet_MTases"/>
    <property type="match status" value="1"/>
</dbReference>
<proteinExistence type="predicted"/>
<reference evidence="2 3" key="1">
    <citation type="submission" date="2024-05" db="EMBL/GenBank/DDBJ databases">
        <title>Three bacterial strains, DH-69, EH-24, and ECK-19 isolated from coastal sediments.</title>
        <authorList>
            <person name="Ye Y.-Q."/>
            <person name="Du Z.-J."/>
        </authorList>
    </citation>
    <scope>NUCLEOTIDE SEQUENCE [LARGE SCALE GENOMIC DNA]</scope>
    <source>
        <strain evidence="2 3">ECK-19</strain>
    </source>
</reference>
<feature type="domain" description="Methyltransferase type 11" evidence="1">
    <location>
        <begin position="130"/>
        <end position="177"/>
    </location>
</feature>
<dbReference type="InterPro" id="IPR013216">
    <property type="entry name" value="Methyltransf_11"/>
</dbReference>
<keyword evidence="2" id="KW-0808">Transferase</keyword>
<sequence length="264" mass="30347">MPVAIRENLEQRLRRFVRRYRYRGDVHCALCGAHFDEFVDTGFQSPLTISRNIIGMGPAKDMCPVCSGRARTRLILLYLQEQILSQRGDAEILHFAPEYPLQSWIKLYPRVSLTMCDLMPEVYDLIDGVEQTDITALKYADQSFDLVICSHVLEHVPDDRLAMREVMRVLKPGGKAILLAPFAIDGMGTDEDPSITDAKERERRFGQSDHIRIYERDEFVRRVEETGFSVRLFDPYKEYPALAKEMALNPLELLPIAERPKALS</sequence>
<dbReference type="Proteomes" id="UP001560685">
    <property type="component" value="Unassembled WGS sequence"/>
</dbReference>
<name>A0ABV3Z450_9PROT</name>
<evidence type="ECO:0000313" key="2">
    <source>
        <dbReference type="EMBL" id="MEX6633570.1"/>
    </source>
</evidence>
<gene>
    <name evidence="2" type="ORF">ABFZ84_08405</name>
</gene>
<dbReference type="GO" id="GO:0032259">
    <property type="term" value="P:methylation"/>
    <property type="evidence" value="ECO:0007669"/>
    <property type="project" value="UniProtKB-KW"/>
</dbReference>
<dbReference type="InterPro" id="IPR029063">
    <property type="entry name" value="SAM-dependent_MTases_sf"/>
</dbReference>
<keyword evidence="3" id="KW-1185">Reference proteome</keyword>
<accession>A0ABV3Z450</accession>
<keyword evidence="2" id="KW-0489">Methyltransferase</keyword>
<dbReference type="RefSeq" id="WP_369313543.1">
    <property type="nucleotide sequence ID" value="NZ_JBEHZE010000001.1"/>
</dbReference>
<comment type="caution">
    <text evidence="2">The sequence shown here is derived from an EMBL/GenBank/DDBJ whole genome shotgun (WGS) entry which is preliminary data.</text>
</comment>
<organism evidence="2 3">
    <name type="scientific">Hyphococcus lacteus</name>
    <dbReference type="NCBI Taxonomy" id="3143536"/>
    <lineage>
        <taxon>Bacteria</taxon>
        <taxon>Pseudomonadati</taxon>
        <taxon>Pseudomonadota</taxon>
        <taxon>Alphaproteobacteria</taxon>
        <taxon>Parvularculales</taxon>
        <taxon>Parvularculaceae</taxon>
        <taxon>Hyphococcus</taxon>
    </lineage>
</organism>
<dbReference type="SUPFAM" id="SSF53335">
    <property type="entry name" value="S-adenosyl-L-methionine-dependent methyltransferases"/>
    <property type="match status" value="1"/>
</dbReference>
<dbReference type="EMBL" id="JBEHZE010000001">
    <property type="protein sequence ID" value="MEX6633570.1"/>
    <property type="molecule type" value="Genomic_DNA"/>
</dbReference>
<evidence type="ECO:0000313" key="3">
    <source>
        <dbReference type="Proteomes" id="UP001560685"/>
    </source>
</evidence>
<dbReference type="GO" id="GO:0008168">
    <property type="term" value="F:methyltransferase activity"/>
    <property type="evidence" value="ECO:0007669"/>
    <property type="project" value="UniProtKB-KW"/>
</dbReference>